<protein>
    <submittedName>
        <fullName evidence="5">Putative outer membrane porin</fullName>
    </submittedName>
</protein>
<evidence type="ECO:0000256" key="4">
    <source>
        <dbReference type="SAM" id="MobiDB-lite"/>
    </source>
</evidence>
<comment type="similarity">
    <text evidence="1">Belongs to the outer membrane porin (Opr) (TC 1.B.25) family.</text>
</comment>
<feature type="region of interest" description="Disordered" evidence="4">
    <location>
        <begin position="125"/>
        <end position="151"/>
    </location>
</feature>
<evidence type="ECO:0000256" key="3">
    <source>
        <dbReference type="ARBA" id="ARBA00022729"/>
    </source>
</evidence>
<dbReference type="Proteomes" id="UP000358010">
    <property type="component" value="Unassembled WGS sequence"/>
</dbReference>
<evidence type="ECO:0000256" key="1">
    <source>
        <dbReference type="ARBA" id="ARBA00009075"/>
    </source>
</evidence>
<gene>
    <name evidence="5" type="ORF">NCTC10974_04012</name>
</gene>
<feature type="compositionally biased region" description="Polar residues" evidence="4">
    <location>
        <begin position="142"/>
        <end position="151"/>
    </location>
</feature>
<dbReference type="AlphaFoldDB" id="A0A485JL99"/>
<keyword evidence="3" id="KW-0732">Signal</keyword>
<dbReference type="PANTHER" id="PTHR34596:SF2">
    <property type="entry name" value="CHITOPORIN"/>
    <property type="match status" value="1"/>
</dbReference>
<feature type="compositionally biased region" description="Low complexity" evidence="4">
    <location>
        <begin position="125"/>
        <end position="134"/>
    </location>
</feature>
<proteinExistence type="inferred from homology"/>
<dbReference type="GO" id="GO:0015288">
    <property type="term" value="F:porin activity"/>
    <property type="evidence" value="ECO:0007669"/>
    <property type="project" value="TreeGrafter"/>
</dbReference>
<organism evidence="5 6">
    <name type="scientific">Escherichia coli</name>
    <dbReference type="NCBI Taxonomy" id="562"/>
    <lineage>
        <taxon>Bacteria</taxon>
        <taxon>Pseudomonadati</taxon>
        <taxon>Pseudomonadota</taxon>
        <taxon>Gammaproteobacteria</taxon>
        <taxon>Enterobacterales</taxon>
        <taxon>Enterobacteriaceae</taxon>
        <taxon>Escherichia</taxon>
    </lineage>
</organism>
<evidence type="ECO:0000313" key="6">
    <source>
        <dbReference type="Proteomes" id="UP000358010"/>
    </source>
</evidence>
<dbReference type="InterPro" id="IPR023614">
    <property type="entry name" value="Porin_dom_sf"/>
</dbReference>
<dbReference type="InterPro" id="IPR005318">
    <property type="entry name" value="OM_porin_bac"/>
</dbReference>
<dbReference type="GO" id="GO:0015772">
    <property type="term" value="P:oligosaccharide transport"/>
    <property type="evidence" value="ECO:0007669"/>
    <property type="project" value="TreeGrafter"/>
</dbReference>
<sequence length="151" mass="16947">MDLRLEGTWVKADGQQGYFLQRMTPTYASSNGRLDIWWDNRSDFNANGEKAVFFGAMYDLKNWNLPGFAIGASYVYAWDAKPATWQSNPDAYYDKNRTIEESAYSWMRCTPFRMAAPKARCSNCTSPNTTTTPTSQAGAAVTVTSSRMSVT</sequence>
<dbReference type="Gene3D" id="2.40.160.10">
    <property type="entry name" value="Porin"/>
    <property type="match status" value="1"/>
</dbReference>
<dbReference type="GO" id="GO:0016020">
    <property type="term" value="C:membrane"/>
    <property type="evidence" value="ECO:0007669"/>
    <property type="project" value="InterPro"/>
</dbReference>
<name>A0A485JL99_ECOLX</name>
<evidence type="ECO:0000313" key="5">
    <source>
        <dbReference type="EMBL" id="VFT70438.1"/>
    </source>
</evidence>
<dbReference type="PANTHER" id="PTHR34596">
    <property type="entry name" value="CHITOPORIN"/>
    <property type="match status" value="1"/>
</dbReference>
<keyword evidence="2" id="KW-0813">Transport</keyword>
<dbReference type="EMBL" id="CAADJZ010000001">
    <property type="protein sequence ID" value="VFT70438.1"/>
    <property type="molecule type" value="Genomic_DNA"/>
</dbReference>
<accession>A0A485JL99</accession>
<evidence type="ECO:0000256" key="2">
    <source>
        <dbReference type="ARBA" id="ARBA00022448"/>
    </source>
</evidence>
<reference evidence="5 6" key="1">
    <citation type="submission" date="2019-03" db="EMBL/GenBank/DDBJ databases">
        <authorList>
            <consortium name="Pathogen Informatics"/>
        </authorList>
    </citation>
    <scope>NUCLEOTIDE SEQUENCE [LARGE SCALE GENOMIC DNA]</scope>
    <source>
        <strain evidence="5 6">NCTC10974</strain>
    </source>
</reference>